<dbReference type="GO" id="GO:0048039">
    <property type="term" value="F:ubiquinone binding"/>
    <property type="evidence" value="ECO:0007669"/>
    <property type="project" value="TreeGrafter"/>
</dbReference>
<name>A0A7T4WNX0_9HYME</name>
<evidence type="ECO:0000256" key="4">
    <source>
        <dbReference type="ARBA" id="ARBA00012944"/>
    </source>
</evidence>
<evidence type="ECO:0000256" key="8">
    <source>
        <dbReference type="ARBA" id="ARBA00022692"/>
    </source>
</evidence>
<dbReference type="PRINTS" id="PR01437">
    <property type="entry name" value="NUOXDRDTASE4"/>
</dbReference>
<dbReference type="GO" id="GO:0003954">
    <property type="term" value="F:NADH dehydrogenase activity"/>
    <property type="evidence" value="ECO:0007669"/>
    <property type="project" value="TreeGrafter"/>
</dbReference>
<dbReference type="Pfam" id="PF00361">
    <property type="entry name" value="Proton_antipo_M"/>
    <property type="match status" value="1"/>
</dbReference>
<keyword evidence="7 17" id="KW-0679">Respiratory chain</keyword>
<evidence type="ECO:0000256" key="6">
    <source>
        <dbReference type="ARBA" id="ARBA00022448"/>
    </source>
</evidence>
<evidence type="ECO:0000256" key="2">
    <source>
        <dbReference type="ARBA" id="ARBA00004225"/>
    </source>
</evidence>
<keyword evidence="11 17" id="KW-1133">Transmembrane helix</keyword>
<keyword evidence="8 17" id="KW-0812">Transmembrane</keyword>
<proteinExistence type="inferred from homology"/>
<evidence type="ECO:0000256" key="1">
    <source>
        <dbReference type="ARBA" id="ARBA00003257"/>
    </source>
</evidence>
<feature type="transmembrane region" description="Helical" evidence="17">
    <location>
        <begin position="331"/>
        <end position="355"/>
    </location>
</feature>
<comment type="subcellular location">
    <subcellularLocation>
        <location evidence="2 17">Mitochondrion membrane</location>
        <topology evidence="2 17">Multi-pass membrane protein</topology>
    </subcellularLocation>
</comment>
<reference evidence="19" key="2">
    <citation type="journal article" date="2021" name="Insects">
        <title>Comparative Mitogenomic Analysis of Two Cuckoo Bees (Apoidea: Anthophila: Megachilidae) with Phylogenetic Implications.</title>
        <authorList>
            <person name="Lu H."/>
            <person name="He B."/>
            <person name="Hao Y."/>
            <person name="Zhou Z."/>
            <person name="Su C."/>
            <person name="Huang D."/>
        </authorList>
    </citation>
    <scope>NUCLEOTIDE SEQUENCE</scope>
</reference>
<dbReference type="EC" id="7.1.1.2" evidence="4 17"/>
<comment type="similarity">
    <text evidence="3 17">Belongs to the complex I subunit 4 family.</text>
</comment>
<feature type="transmembrane region" description="Helical" evidence="17">
    <location>
        <begin position="178"/>
        <end position="202"/>
    </location>
</feature>
<dbReference type="GO" id="GO:0015990">
    <property type="term" value="P:electron transport coupled proton transport"/>
    <property type="evidence" value="ECO:0007669"/>
    <property type="project" value="TreeGrafter"/>
</dbReference>
<feature type="transmembrane region" description="Helical" evidence="17">
    <location>
        <begin position="268"/>
        <end position="289"/>
    </location>
</feature>
<keyword evidence="9" id="KW-1278">Translocase</keyword>
<reference evidence="19" key="1">
    <citation type="submission" date="2020-08" db="EMBL/GenBank/DDBJ databases">
        <authorList>
            <person name="Lu H.H."/>
            <person name="He B."/>
            <person name="Huang D.Y."/>
        </authorList>
    </citation>
    <scope>NUCLEOTIDE SEQUENCE</scope>
</reference>
<dbReference type="InterPro" id="IPR001750">
    <property type="entry name" value="ND/Mrp_TM"/>
</dbReference>
<geneLocation type="mitochondrion" evidence="19"/>
<evidence type="ECO:0000259" key="18">
    <source>
        <dbReference type="Pfam" id="PF00361"/>
    </source>
</evidence>
<comment type="catalytic activity">
    <reaction evidence="16 17">
        <text>a ubiquinone + NADH + 5 H(+)(in) = a ubiquinol + NAD(+) + 4 H(+)(out)</text>
        <dbReference type="Rhea" id="RHEA:29091"/>
        <dbReference type="Rhea" id="RHEA-COMP:9565"/>
        <dbReference type="Rhea" id="RHEA-COMP:9566"/>
        <dbReference type="ChEBI" id="CHEBI:15378"/>
        <dbReference type="ChEBI" id="CHEBI:16389"/>
        <dbReference type="ChEBI" id="CHEBI:17976"/>
        <dbReference type="ChEBI" id="CHEBI:57540"/>
        <dbReference type="ChEBI" id="CHEBI:57945"/>
        <dbReference type="EC" id="7.1.1.2"/>
    </reaction>
</comment>
<evidence type="ECO:0000256" key="10">
    <source>
        <dbReference type="ARBA" id="ARBA00022982"/>
    </source>
</evidence>
<feature type="transmembrane region" description="Helical" evidence="17">
    <location>
        <begin position="295"/>
        <end position="319"/>
    </location>
</feature>
<feature type="transmembrane region" description="Helical" evidence="17">
    <location>
        <begin position="104"/>
        <end position="124"/>
    </location>
</feature>
<evidence type="ECO:0000256" key="3">
    <source>
        <dbReference type="ARBA" id="ARBA00009025"/>
    </source>
</evidence>
<protein>
    <recommendedName>
        <fullName evidence="5 17">NADH-ubiquinone oxidoreductase chain 4</fullName>
        <ecNumber evidence="4 17">7.1.1.2</ecNumber>
    </recommendedName>
</protein>
<feature type="domain" description="NADH:quinone oxidoreductase/Mrp antiporter transmembrane" evidence="18">
    <location>
        <begin position="99"/>
        <end position="383"/>
    </location>
</feature>
<evidence type="ECO:0000256" key="16">
    <source>
        <dbReference type="ARBA" id="ARBA00049551"/>
    </source>
</evidence>
<feature type="transmembrane region" description="Helical" evidence="17">
    <location>
        <begin position="375"/>
        <end position="395"/>
    </location>
</feature>
<organism evidence="19">
    <name type="scientific">Euaspis polynesia</name>
    <dbReference type="NCBI Taxonomy" id="1352276"/>
    <lineage>
        <taxon>Eukaryota</taxon>
        <taxon>Metazoa</taxon>
        <taxon>Ecdysozoa</taxon>
        <taxon>Arthropoda</taxon>
        <taxon>Hexapoda</taxon>
        <taxon>Insecta</taxon>
        <taxon>Pterygota</taxon>
        <taxon>Neoptera</taxon>
        <taxon>Endopterygota</taxon>
        <taxon>Hymenoptera</taxon>
        <taxon>Apocrita</taxon>
        <taxon>Aculeata</taxon>
        <taxon>Apoidea</taxon>
        <taxon>Anthophila</taxon>
        <taxon>Megachilidae</taxon>
        <taxon>Megachilinae</taxon>
        <taxon>Euaspis</taxon>
    </lineage>
</organism>
<keyword evidence="6 17" id="KW-0813">Transport</keyword>
<dbReference type="EMBL" id="MT909816">
    <property type="protein sequence ID" value="QQD78164.1"/>
    <property type="molecule type" value="Genomic_DNA"/>
</dbReference>
<evidence type="ECO:0000256" key="9">
    <source>
        <dbReference type="ARBA" id="ARBA00022967"/>
    </source>
</evidence>
<dbReference type="GO" id="GO:0008137">
    <property type="term" value="F:NADH dehydrogenase (ubiquinone) activity"/>
    <property type="evidence" value="ECO:0007669"/>
    <property type="project" value="UniProtKB-UniRule"/>
</dbReference>
<dbReference type="GO" id="GO:0042773">
    <property type="term" value="P:ATP synthesis coupled electron transport"/>
    <property type="evidence" value="ECO:0007669"/>
    <property type="project" value="InterPro"/>
</dbReference>
<evidence type="ECO:0000313" key="19">
    <source>
        <dbReference type="EMBL" id="QQD78164.1"/>
    </source>
</evidence>
<feature type="transmembrane region" description="Helical" evidence="17">
    <location>
        <begin position="214"/>
        <end position="238"/>
    </location>
</feature>
<feature type="transmembrane region" description="Helical" evidence="17">
    <location>
        <begin position="81"/>
        <end position="98"/>
    </location>
</feature>
<evidence type="ECO:0000256" key="11">
    <source>
        <dbReference type="ARBA" id="ARBA00022989"/>
    </source>
</evidence>
<feature type="transmembrane region" description="Helical" evidence="17">
    <location>
        <begin position="415"/>
        <end position="434"/>
    </location>
</feature>
<evidence type="ECO:0000256" key="13">
    <source>
        <dbReference type="ARBA" id="ARBA00023075"/>
    </source>
</evidence>
<evidence type="ECO:0000256" key="12">
    <source>
        <dbReference type="ARBA" id="ARBA00023027"/>
    </source>
</evidence>
<evidence type="ECO:0000256" key="15">
    <source>
        <dbReference type="ARBA" id="ARBA00023136"/>
    </source>
</evidence>
<comment type="function">
    <text evidence="17">Core subunit of the mitochondrial membrane respiratory chain NADH dehydrogenase (Complex I) which catalyzes electron transfer from NADH through the respiratory chain, using ubiquinone as an electron acceptor. Essential for the catalytic activity and assembly of complex I.</text>
</comment>
<dbReference type="PANTHER" id="PTHR43507:SF20">
    <property type="entry name" value="NADH-UBIQUINONE OXIDOREDUCTASE CHAIN 4"/>
    <property type="match status" value="1"/>
</dbReference>
<evidence type="ECO:0000256" key="17">
    <source>
        <dbReference type="RuleBase" id="RU003297"/>
    </source>
</evidence>
<evidence type="ECO:0000256" key="14">
    <source>
        <dbReference type="ARBA" id="ARBA00023128"/>
    </source>
</evidence>
<evidence type="ECO:0000256" key="5">
    <source>
        <dbReference type="ARBA" id="ARBA00021006"/>
    </source>
</evidence>
<comment type="function">
    <text evidence="1">Core subunit of the mitochondrial membrane respiratory chain NADH dehydrogenase (Complex I) that is believed to belong to the minimal assembly required for catalysis. Complex I functions in the transfer of electrons from NADH to the respiratory chain. The immediate electron acceptor for the enzyme is believed to be ubiquinone.</text>
</comment>
<gene>
    <name evidence="19" type="primary">nad4</name>
</gene>
<sequence>MLIYMMMIFMMMMSFNLFKKKFLISSIMFLLSLFLMMKLNFSINWISMGIMMGINEYSIGLVLLSLWIMGLVILMLKNLQFLMNLVMMLLLVLMMNFLSMNLLLFYLMFEISLIFIFVLINKYGLSIMRLSASFYLLFYTLFFSLPMLFILFYMMNLLKIDNFLLFEFKGLMMKDMNLIYLMYLFGAFLVKLPMFMLHNWLLKAHVEAPVYGSMILASLMLKLGSYGLLRFIFIFYVLMKSFEFMVMYGLLGGIIMSLMCFRQLDMKVLVAMSSVVHMNLMMSSLFSMYKIGILGSYITMIAHGLCSSGMFYMLNLCYLETNSRLMLFNKGLMVLNPTITLLWFLMCSSNMSAPMSMNLVGELFMMISIIMVNKLYWLLLFIYCLFSFMYSIYFFSYINHGNLSMNNQMKGVKMLDYLILIMHLVPLFMLVFNLDLFI</sequence>
<dbReference type="InterPro" id="IPR003918">
    <property type="entry name" value="NADH_UbQ_OxRdtase"/>
</dbReference>
<evidence type="ECO:0000256" key="7">
    <source>
        <dbReference type="ARBA" id="ARBA00022660"/>
    </source>
</evidence>
<keyword evidence="13 17" id="KW-0830">Ubiquinone</keyword>
<feature type="transmembrane region" description="Helical" evidence="17">
    <location>
        <begin position="136"/>
        <end position="158"/>
    </location>
</feature>
<feature type="transmembrane region" description="Helical" evidence="17">
    <location>
        <begin position="58"/>
        <end position="76"/>
    </location>
</feature>
<dbReference type="PANTHER" id="PTHR43507">
    <property type="entry name" value="NADH-UBIQUINONE OXIDOREDUCTASE CHAIN 4"/>
    <property type="match status" value="1"/>
</dbReference>
<dbReference type="AlphaFoldDB" id="A0A7T4WNX0"/>
<keyword evidence="10 17" id="KW-0249">Electron transport</keyword>
<keyword evidence="15 17" id="KW-0472">Membrane</keyword>
<keyword evidence="12 17" id="KW-0520">NAD</keyword>
<feature type="transmembrane region" description="Helical" evidence="17">
    <location>
        <begin position="244"/>
        <end position="261"/>
    </location>
</feature>
<accession>A0A7T4WNX0</accession>
<dbReference type="GO" id="GO:0031966">
    <property type="term" value="C:mitochondrial membrane"/>
    <property type="evidence" value="ECO:0007669"/>
    <property type="project" value="UniProtKB-SubCell"/>
</dbReference>
<keyword evidence="14 17" id="KW-0496">Mitochondrion</keyword>